<sequence length="209" mass="23921">MYSWKARTLLALVLVSTATQGGLGSKRDCEYGRRQTAKYIVDIATRATASIDSFKDDFVQTILSMDWNTANYYLPPGYVEDECLPPPPPPPGTYEVQAFTDELVRMYSLMQNYSAALHHLTLDRVLNIIQTTDYNEEVSGVSDYLDLLMNHLRQGIICRNRVPDNQETERITKRIYIDVGADRHSRDFAILRDTLDALEHCIEVFQTFT</sequence>
<evidence type="ECO:0000256" key="1">
    <source>
        <dbReference type="SAM" id="SignalP"/>
    </source>
</evidence>
<proteinExistence type="predicted"/>
<gene>
    <name evidence="2" type="ORF">C7M84_016446</name>
</gene>
<evidence type="ECO:0000313" key="3">
    <source>
        <dbReference type="Proteomes" id="UP000283509"/>
    </source>
</evidence>
<keyword evidence="3" id="KW-1185">Reference proteome</keyword>
<reference evidence="2 3" key="1">
    <citation type="submission" date="2018-04" db="EMBL/GenBank/DDBJ databases">
        <authorList>
            <person name="Zhang X."/>
            <person name="Yuan J."/>
            <person name="Li F."/>
            <person name="Xiang J."/>
        </authorList>
    </citation>
    <scope>NUCLEOTIDE SEQUENCE [LARGE SCALE GENOMIC DNA]</scope>
    <source>
        <tissue evidence="2">Muscle</tissue>
    </source>
</reference>
<keyword evidence="1" id="KW-0732">Signal</keyword>
<name>A0A423SN12_PENVA</name>
<comment type="caution">
    <text evidence="2">The sequence shown here is derived from an EMBL/GenBank/DDBJ whole genome shotgun (WGS) entry which is preliminary data.</text>
</comment>
<protein>
    <submittedName>
        <fullName evidence="2">Uncharacterized protein</fullName>
    </submittedName>
</protein>
<dbReference type="EMBL" id="QCYY01003068">
    <property type="protein sequence ID" value="ROT65583.1"/>
    <property type="molecule type" value="Genomic_DNA"/>
</dbReference>
<organism evidence="2 3">
    <name type="scientific">Penaeus vannamei</name>
    <name type="common">Whiteleg shrimp</name>
    <name type="synonym">Litopenaeus vannamei</name>
    <dbReference type="NCBI Taxonomy" id="6689"/>
    <lineage>
        <taxon>Eukaryota</taxon>
        <taxon>Metazoa</taxon>
        <taxon>Ecdysozoa</taxon>
        <taxon>Arthropoda</taxon>
        <taxon>Crustacea</taxon>
        <taxon>Multicrustacea</taxon>
        <taxon>Malacostraca</taxon>
        <taxon>Eumalacostraca</taxon>
        <taxon>Eucarida</taxon>
        <taxon>Decapoda</taxon>
        <taxon>Dendrobranchiata</taxon>
        <taxon>Penaeoidea</taxon>
        <taxon>Penaeidae</taxon>
        <taxon>Penaeus</taxon>
    </lineage>
</organism>
<reference evidence="2 3" key="2">
    <citation type="submission" date="2019-01" db="EMBL/GenBank/DDBJ databases">
        <title>The decoding of complex shrimp genome reveals the adaptation for benthos swimmer, frequently molting mechanism and breeding impact on genome.</title>
        <authorList>
            <person name="Sun Y."/>
            <person name="Gao Y."/>
            <person name="Yu Y."/>
        </authorList>
    </citation>
    <scope>NUCLEOTIDE SEQUENCE [LARGE SCALE GENOMIC DNA]</scope>
    <source>
        <tissue evidence="2">Muscle</tissue>
    </source>
</reference>
<evidence type="ECO:0000313" key="2">
    <source>
        <dbReference type="EMBL" id="ROT65583.1"/>
    </source>
</evidence>
<dbReference type="AlphaFoldDB" id="A0A423SN12"/>
<dbReference type="OrthoDB" id="6359115at2759"/>
<dbReference type="Proteomes" id="UP000283509">
    <property type="component" value="Unassembled WGS sequence"/>
</dbReference>
<feature type="signal peptide" evidence="1">
    <location>
        <begin position="1"/>
        <end position="24"/>
    </location>
</feature>
<accession>A0A423SN12</accession>
<feature type="chain" id="PRO_5019297932" evidence="1">
    <location>
        <begin position="25"/>
        <end position="209"/>
    </location>
</feature>